<dbReference type="Pfam" id="PF00361">
    <property type="entry name" value="Proton_antipo_M"/>
    <property type="match status" value="1"/>
</dbReference>
<evidence type="ECO:0000256" key="12">
    <source>
        <dbReference type="ARBA" id="ARBA00022989"/>
    </source>
</evidence>
<evidence type="ECO:0000256" key="3">
    <source>
        <dbReference type="ARBA" id="ARBA00007012"/>
    </source>
</evidence>
<evidence type="ECO:0000256" key="17">
    <source>
        <dbReference type="ARBA" id="ARBA00049551"/>
    </source>
</evidence>
<protein>
    <recommendedName>
        <fullName evidence="5 18">NADH-ubiquinone oxidoreductase chain 2</fullName>
        <ecNumber evidence="4 18">7.1.1.2</ecNumber>
    </recommendedName>
</protein>
<keyword evidence="16 18" id="KW-0472">Membrane</keyword>
<feature type="transmembrane region" description="Helical" evidence="18">
    <location>
        <begin position="265"/>
        <end position="284"/>
    </location>
</feature>
<evidence type="ECO:0000256" key="15">
    <source>
        <dbReference type="ARBA" id="ARBA00023128"/>
    </source>
</evidence>
<keyword evidence="10 18" id="KW-1278">Translocase</keyword>
<evidence type="ECO:0000256" key="10">
    <source>
        <dbReference type="ARBA" id="ARBA00022967"/>
    </source>
</evidence>
<evidence type="ECO:0000256" key="4">
    <source>
        <dbReference type="ARBA" id="ARBA00012944"/>
    </source>
</evidence>
<organism evidence="20">
    <name type="scientific">Stenotrachelus aeneus</name>
    <dbReference type="NCBI Taxonomy" id="1501903"/>
    <lineage>
        <taxon>Eukaryota</taxon>
        <taxon>Metazoa</taxon>
        <taxon>Ecdysozoa</taxon>
        <taxon>Arthropoda</taxon>
        <taxon>Hexapoda</taxon>
        <taxon>Insecta</taxon>
        <taxon>Pterygota</taxon>
        <taxon>Neoptera</taxon>
        <taxon>Endopterygota</taxon>
        <taxon>Coleoptera</taxon>
        <taxon>Polyphaga</taxon>
        <taxon>Cucujiformia</taxon>
        <taxon>Stenotrachelidae</taxon>
        <taxon>Stenotrachelus</taxon>
    </lineage>
</organism>
<evidence type="ECO:0000256" key="9">
    <source>
        <dbReference type="ARBA" id="ARBA00022792"/>
    </source>
</evidence>
<comment type="catalytic activity">
    <reaction evidence="17 18">
        <text>a ubiquinone + NADH + 5 H(+)(in) = a ubiquinol + NAD(+) + 4 H(+)(out)</text>
        <dbReference type="Rhea" id="RHEA:29091"/>
        <dbReference type="Rhea" id="RHEA-COMP:9565"/>
        <dbReference type="Rhea" id="RHEA-COMP:9566"/>
        <dbReference type="ChEBI" id="CHEBI:15378"/>
        <dbReference type="ChEBI" id="CHEBI:16389"/>
        <dbReference type="ChEBI" id="CHEBI:17976"/>
        <dbReference type="ChEBI" id="CHEBI:57540"/>
        <dbReference type="ChEBI" id="CHEBI:57945"/>
        <dbReference type="EC" id="7.1.1.2"/>
    </reaction>
</comment>
<evidence type="ECO:0000256" key="5">
    <source>
        <dbReference type="ARBA" id="ARBA00021008"/>
    </source>
</evidence>
<keyword evidence="6" id="KW-0813">Transport</keyword>
<keyword evidence="15 18" id="KW-0496">Mitochondrion</keyword>
<geneLocation type="mitochondrion" evidence="20"/>
<reference evidence="20" key="1">
    <citation type="submission" date="2016-04" db="EMBL/GenBank/DDBJ databases">
        <title>Mitochondria of unsequenced beetle families.</title>
        <authorList>
            <person name="Linard B."/>
            <person name="Andujar C."/>
            <person name="Arribas P."/>
            <person name="Vogler A.P."/>
        </authorList>
    </citation>
    <scope>NUCLEOTIDE SEQUENCE</scope>
</reference>
<comment type="function">
    <text evidence="1">Core subunit of the mitochondrial membrane respiratory chain NADH dehydrogenase (Complex I) that is believed to belong to the minimal assembly required for catalysis. Complex I functions in the transfer of electrons from NADH to the respiratory chain. The immediate electron acceptor for the enzyme is believed to be ubiquinone.</text>
</comment>
<evidence type="ECO:0000256" key="13">
    <source>
        <dbReference type="ARBA" id="ARBA00023027"/>
    </source>
</evidence>
<dbReference type="EC" id="7.1.1.2" evidence="4 18"/>
<proteinExistence type="inferred from homology"/>
<dbReference type="InterPro" id="IPR001750">
    <property type="entry name" value="ND/Mrp_TM"/>
</dbReference>
<dbReference type="PRINTS" id="PR01436">
    <property type="entry name" value="NADHDHGNASE2"/>
</dbReference>
<sequence length="331" mass="38758">MLFLNSMIMGTLISISSYSWMGMWMGLEINLLSMIPLFNSTKNMYSSESSLKYFLSQTMASLILLYSIILMLIFCEFITPMMNFTLNLMLDSALLTKLGAAPFHFWFPEVMEGLSWMNCLLLLTWQKIAPMMLIMNKMINMNLLFMVIFLSLLISGLMGLNQTSLRKIMAFSSINHIAWMLSVSNHSYSVWTIYFITYSIISLNLIWLFNMSNSFFLKQMFNLFKNNKMLKLFMMMNFFSLGGLPPFIGFLPKWLVINFLINNNLFMQSFLLIIFTLITLYIYIRMMLNSLVMFSEESKILNSNMNMFFMLFINFSSLMLLIICTLIFNFI</sequence>
<dbReference type="GO" id="GO:0008137">
    <property type="term" value="F:NADH dehydrogenase (ubiquinone) activity"/>
    <property type="evidence" value="ECO:0007669"/>
    <property type="project" value="UniProtKB-EC"/>
</dbReference>
<gene>
    <name evidence="20" type="primary">nad2</name>
</gene>
<keyword evidence="13 18" id="KW-0520">NAD</keyword>
<comment type="subcellular location">
    <subcellularLocation>
        <location evidence="2 18">Mitochondrion inner membrane</location>
        <topology evidence="2 18">Multi-pass membrane protein</topology>
    </subcellularLocation>
</comment>
<dbReference type="InterPro" id="IPR003917">
    <property type="entry name" value="NADH_UbQ_OxRdtase_chain2"/>
</dbReference>
<evidence type="ECO:0000256" key="2">
    <source>
        <dbReference type="ARBA" id="ARBA00004448"/>
    </source>
</evidence>
<dbReference type="PANTHER" id="PTHR46552:SF1">
    <property type="entry name" value="NADH-UBIQUINONE OXIDOREDUCTASE CHAIN 2"/>
    <property type="match status" value="1"/>
</dbReference>
<dbReference type="EMBL" id="KX035162">
    <property type="protein sequence ID" value="AOY39128.1"/>
    <property type="molecule type" value="Genomic_DNA"/>
</dbReference>
<feature type="transmembrane region" description="Helical" evidence="18">
    <location>
        <begin position="230"/>
        <end position="250"/>
    </location>
</feature>
<feature type="transmembrane region" description="Helical" evidence="18">
    <location>
        <begin position="305"/>
        <end position="328"/>
    </location>
</feature>
<dbReference type="InterPro" id="IPR050175">
    <property type="entry name" value="Complex_I_Subunit_2"/>
</dbReference>
<evidence type="ECO:0000256" key="8">
    <source>
        <dbReference type="ARBA" id="ARBA00022692"/>
    </source>
</evidence>
<keyword evidence="7 18" id="KW-0679">Respiratory chain</keyword>
<keyword evidence="11 18" id="KW-0249">Electron transport</keyword>
<comment type="similarity">
    <text evidence="3 18">Belongs to the complex I subunit 2 family.</text>
</comment>
<dbReference type="AlphaFoldDB" id="A0A343A3K0"/>
<evidence type="ECO:0000256" key="6">
    <source>
        <dbReference type="ARBA" id="ARBA00022448"/>
    </source>
</evidence>
<dbReference type="PANTHER" id="PTHR46552">
    <property type="entry name" value="NADH-UBIQUINONE OXIDOREDUCTASE CHAIN 2"/>
    <property type="match status" value="1"/>
</dbReference>
<evidence type="ECO:0000256" key="1">
    <source>
        <dbReference type="ARBA" id="ARBA00003257"/>
    </source>
</evidence>
<feature type="domain" description="NADH:quinone oxidoreductase/Mrp antiporter transmembrane" evidence="19">
    <location>
        <begin position="17"/>
        <end position="279"/>
    </location>
</feature>
<dbReference type="GO" id="GO:0006120">
    <property type="term" value="P:mitochondrial electron transport, NADH to ubiquinone"/>
    <property type="evidence" value="ECO:0007669"/>
    <property type="project" value="InterPro"/>
</dbReference>
<keyword evidence="9 18" id="KW-0999">Mitochondrion inner membrane</keyword>
<keyword evidence="8 18" id="KW-0812">Transmembrane</keyword>
<evidence type="ECO:0000256" key="14">
    <source>
        <dbReference type="ARBA" id="ARBA00023075"/>
    </source>
</evidence>
<evidence type="ECO:0000256" key="16">
    <source>
        <dbReference type="ARBA" id="ARBA00023136"/>
    </source>
</evidence>
<evidence type="ECO:0000313" key="20">
    <source>
        <dbReference type="EMBL" id="AOY39128.1"/>
    </source>
</evidence>
<keyword evidence="14 18" id="KW-0830">Ubiquinone</keyword>
<evidence type="ECO:0000256" key="7">
    <source>
        <dbReference type="ARBA" id="ARBA00022660"/>
    </source>
</evidence>
<evidence type="ECO:0000259" key="19">
    <source>
        <dbReference type="Pfam" id="PF00361"/>
    </source>
</evidence>
<accession>A0A343A3K0</accession>
<feature type="transmembrane region" description="Helical" evidence="18">
    <location>
        <begin position="103"/>
        <end position="123"/>
    </location>
</feature>
<name>A0A343A3K0_9CUCU</name>
<dbReference type="GO" id="GO:0005743">
    <property type="term" value="C:mitochondrial inner membrane"/>
    <property type="evidence" value="ECO:0007669"/>
    <property type="project" value="UniProtKB-SubCell"/>
</dbReference>
<feature type="transmembrane region" description="Helical" evidence="18">
    <location>
        <begin position="188"/>
        <end position="209"/>
    </location>
</feature>
<evidence type="ECO:0000256" key="11">
    <source>
        <dbReference type="ARBA" id="ARBA00022982"/>
    </source>
</evidence>
<feature type="transmembrane region" description="Helical" evidence="18">
    <location>
        <begin position="143"/>
        <end position="160"/>
    </location>
</feature>
<evidence type="ECO:0000256" key="18">
    <source>
        <dbReference type="RuleBase" id="RU003403"/>
    </source>
</evidence>
<feature type="transmembrane region" description="Helical" evidence="18">
    <location>
        <begin position="20"/>
        <end position="38"/>
    </location>
</feature>
<feature type="transmembrane region" description="Helical" evidence="18">
    <location>
        <begin position="59"/>
        <end position="83"/>
    </location>
</feature>
<keyword evidence="12 18" id="KW-1133">Transmembrane helix</keyword>
<comment type="function">
    <text evidence="18">Core subunit of the mitochondrial membrane respiratory chain NADH dehydrogenase (Complex I) which catalyzes electron transfer from NADH through the respiratory chain, using ubiquinone as an electron acceptor. Essential for the catalytic activity and assembly of complex I.</text>
</comment>